<keyword evidence="9" id="KW-1185">Reference proteome</keyword>
<dbReference type="GO" id="GO:0009379">
    <property type="term" value="C:Holliday junction helicase complex"/>
    <property type="evidence" value="ECO:0007669"/>
    <property type="project" value="InterPro"/>
</dbReference>
<gene>
    <name evidence="6 8" type="primary">ruvA</name>
    <name evidence="8" type="ORF">FCL42_04890</name>
</gene>
<comment type="caution">
    <text evidence="6">Lacks conserved residue(s) required for the propagation of feature annotation.</text>
</comment>
<feature type="region of interest" description="Domain III" evidence="6">
    <location>
        <begin position="159"/>
        <end position="207"/>
    </location>
</feature>
<comment type="similarity">
    <text evidence="6">Belongs to the RuvA family.</text>
</comment>
<protein>
    <recommendedName>
        <fullName evidence="6">Holliday junction branch migration complex subunit RuvA</fullName>
    </recommendedName>
</protein>
<feature type="domain" description="Helix-hairpin-helix DNA-binding motif class 1" evidence="7">
    <location>
        <begin position="73"/>
        <end position="92"/>
    </location>
</feature>
<reference evidence="8 9" key="1">
    <citation type="submission" date="2019-04" db="EMBL/GenBank/DDBJ databases">
        <authorList>
            <person name="Hwang J.C."/>
        </authorList>
    </citation>
    <scope>NUCLEOTIDE SEQUENCE [LARGE SCALE GENOMIC DNA]</scope>
    <source>
        <strain evidence="8 9">IMCC35002</strain>
    </source>
</reference>
<dbReference type="InterPro" id="IPR012340">
    <property type="entry name" value="NA-bd_OB-fold"/>
</dbReference>
<keyword evidence="4 6" id="KW-0233">DNA recombination</keyword>
<dbReference type="GO" id="GO:0009378">
    <property type="term" value="F:four-way junction helicase activity"/>
    <property type="evidence" value="ECO:0007669"/>
    <property type="project" value="InterPro"/>
</dbReference>
<dbReference type="AlphaFoldDB" id="A0A4U1BSN4"/>
<dbReference type="EMBL" id="SWCJ01000002">
    <property type="protein sequence ID" value="TKB57613.1"/>
    <property type="molecule type" value="Genomic_DNA"/>
</dbReference>
<feature type="region of interest" description="Domain I" evidence="6">
    <location>
        <begin position="1"/>
        <end position="64"/>
    </location>
</feature>
<evidence type="ECO:0000256" key="1">
    <source>
        <dbReference type="ARBA" id="ARBA00022490"/>
    </source>
</evidence>
<evidence type="ECO:0000313" key="8">
    <source>
        <dbReference type="EMBL" id="TKB57613.1"/>
    </source>
</evidence>
<dbReference type="Pfam" id="PF01330">
    <property type="entry name" value="RuvA_N"/>
    <property type="match status" value="1"/>
</dbReference>
<comment type="function">
    <text evidence="6">The RuvA-RuvB-RuvC complex processes Holliday junction (HJ) DNA during genetic recombination and DNA repair, while the RuvA-RuvB complex plays an important role in the rescue of blocked DNA replication forks via replication fork reversal (RFR). RuvA specifically binds to HJ cruciform DNA, conferring on it an open structure. The RuvB hexamer acts as an ATP-dependent pump, pulling dsDNA into and through the RuvAB complex. HJ branch migration allows RuvC to scan DNA until it finds its consensus sequence, where it cleaves and resolves the cruciform DNA.</text>
</comment>
<dbReference type="OrthoDB" id="5293449at2"/>
<dbReference type="GO" id="GO:0005524">
    <property type="term" value="F:ATP binding"/>
    <property type="evidence" value="ECO:0007669"/>
    <property type="project" value="InterPro"/>
</dbReference>
<dbReference type="GO" id="GO:0048476">
    <property type="term" value="C:Holliday junction resolvase complex"/>
    <property type="evidence" value="ECO:0007669"/>
    <property type="project" value="UniProtKB-UniRule"/>
</dbReference>
<comment type="subcellular location">
    <subcellularLocation>
        <location evidence="6">Cytoplasm</location>
    </subcellularLocation>
</comment>
<keyword evidence="5 6" id="KW-0234">DNA repair</keyword>
<dbReference type="GO" id="GO:0000400">
    <property type="term" value="F:four-way junction DNA binding"/>
    <property type="evidence" value="ECO:0007669"/>
    <property type="project" value="UniProtKB-UniRule"/>
</dbReference>
<evidence type="ECO:0000256" key="6">
    <source>
        <dbReference type="HAMAP-Rule" id="MF_00031"/>
    </source>
</evidence>
<evidence type="ECO:0000256" key="4">
    <source>
        <dbReference type="ARBA" id="ARBA00023172"/>
    </source>
</evidence>
<dbReference type="Gene3D" id="1.10.8.10">
    <property type="entry name" value="DNA helicase RuvA subunit, C-terminal domain"/>
    <property type="match status" value="1"/>
</dbReference>
<keyword evidence="1 6" id="KW-0963">Cytoplasm</keyword>
<evidence type="ECO:0000256" key="2">
    <source>
        <dbReference type="ARBA" id="ARBA00022763"/>
    </source>
</evidence>
<dbReference type="SUPFAM" id="SSF46929">
    <property type="entry name" value="DNA helicase RuvA subunit, C-terminal domain"/>
    <property type="match status" value="1"/>
</dbReference>
<dbReference type="Pfam" id="PF07499">
    <property type="entry name" value="RuvA_C"/>
    <property type="match status" value="1"/>
</dbReference>
<keyword evidence="3 6" id="KW-0238">DNA-binding</keyword>
<dbReference type="CDD" id="cd14332">
    <property type="entry name" value="UBA_RuvA_C"/>
    <property type="match status" value="1"/>
</dbReference>
<proteinExistence type="inferred from homology"/>
<evidence type="ECO:0000256" key="5">
    <source>
        <dbReference type="ARBA" id="ARBA00023204"/>
    </source>
</evidence>
<comment type="caution">
    <text evidence="8">The sequence shown here is derived from an EMBL/GenBank/DDBJ whole genome shotgun (WGS) entry which is preliminary data.</text>
</comment>
<dbReference type="Proteomes" id="UP000305675">
    <property type="component" value="Unassembled WGS sequence"/>
</dbReference>
<dbReference type="Gene3D" id="1.10.150.20">
    <property type="entry name" value="5' to 3' exonuclease, C-terminal subdomain"/>
    <property type="match status" value="1"/>
</dbReference>
<dbReference type="SUPFAM" id="SSF50249">
    <property type="entry name" value="Nucleic acid-binding proteins"/>
    <property type="match status" value="1"/>
</dbReference>
<dbReference type="RefSeq" id="WP_136862258.1">
    <property type="nucleotide sequence ID" value="NZ_SWCJ01000002.1"/>
</dbReference>
<dbReference type="GO" id="GO:0006310">
    <property type="term" value="P:DNA recombination"/>
    <property type="evidence" value="ECO:0007669"/>
    <property type="project" value="UniProtKB-UniRule"/>
</dbReference>
<dbReference type="InterPro" id="IPR011114">
    <property type="entry name" value="RuvA_C"/>
</dbReference>
<comment type="subunit">
    <text evidence="6">Homotetramer. Forms an RuvA(8)-RuvB(12)-Holliday junction (HJ) complex. HJ DNA is sandwiched between 2 RuvA tetramers; dsDNA enters through RuvA and exits via RuvB. An RuvB hexamer assembles on each DNA strand where it exits the tetramer. Each RuvB hexamer is contacted by two RuvA subunits (via domain III) on 2 adjacent RuvB subunits; this complex drives branch migration. In the full resolvosome a probable DNA-RuvA(4)-RuvB(12)-RuvC(2) complex forms which resolves the HJ.</text>
</comment>
<accession>A0A4U1BSN4</accession>
<dbReference type="SMART" id="SM00278">
    <property type="entry name" value="HhH1"/>
    <property type="match status" value="2"/>
</dbReference>
<evidence type="ECO:0000259" key="7">
    <source>
        <dbReference type="SMART" id="SM00278"/>
    </source>
</evidence>
<evidence type="ECO:0000256" key="3">
    <source>
        <dbReference type="ARBA" id="ARBA00023125"/>
    </source>
</evidence>
<evidence type="ECO:0000313" key="9">
    <source>
        <dbReference type="Proteomes" id="UP000305675"/>
    </source>
</evidence>
<dbReference type="Gene3D" id="2.40.50.140">
    <property type="entry name" value="Nucleic acid-binding proteins"/>
    <property type="match status" value="1"/>
</dbReference>
<feature type="domain" description="Helix-hairpin-helix DNA-binding motif class 1" evidence="7">
    <location>
        <begin position="108"/>
        <end position="127"/>
    </location>
</feature>
<sequence>MIGRLSGTLIEKQAPEVLIDCGGVGYEVQLPMTSFYQLPAEGEPCTLSIHFVVREDAQLLYGFASKQERALFRELIKTNGIGPKMALAILSGMSAEQFVQAVQRDDITSITKVPGVGKKTAERLVVEMRDRMNKFAATLATPSADAFALGNPVENTYITAPDAKEDAIAALEALGYKATVAKKTVDKVHSAGATSEQLIKDALKAMM</sequence>
<dbReference type="GO" id="GO:0005737">
    <property type="term" value="C:cytoplasm"/>
    <property type="evidence" value="ECO:0007669"/>
    <property type="project" value="UniProtKB-SubCell"/>
</dbReference>
<organism evidence="8 9">
    <name type="scientific">Ferrimonas aestuarii</name>
    <dbReference type="NCBI Taxonomy" id="2569539"/>
    <lineage>
        <taxon>Bacteria</taxon>
        <taxon>Pseudomonadati</taxon>
        <taxon>Pseudomonadota</taxon>
        <taxon>Gammaproteobacteria</taxon>
        <taxon>Alteromonadales</taxon>
        <taxon>Ferrimonadaceae</taxon>
        <taxon>Ferrimonas</taxon>
    </lineage>
</organism>
<dbReference type="HAMAP" id="MF_00031">
    <property type="entry name" value="DNA_HJ_migration_RuvA"/>
    <property type="match status" value="1"/>
</dbReference>
<dbReference type="Pfam" id="PF14520">
    <property type="entry name" value="HHH_5"/>
    <property type="match status" value="1"/>
</dbReference>
<dbReference type="InterPro" id="IPR010994">
    <property type="entry name" value="RuvA_2-like"/>
</dbReference>
<dbReference type="GO" id="GO:0006281">
    <property type="term" value="P:DNA repair"/>
    <property type="evidence" value="ECO:0007669"/>
    <property type="project" value="UniProtKB-UniRule"/>
</dbReference>
<comment type="domain">
    <text evidence="6">Has three domains with a flexible linker between the domains II and III and assumes an 'L' shape. Domain III is highly mobile and contacts RuvB.</text>
</comment>
<dbReference type="NCBIfam" id="TIGR00084">
    <property type="entry name" value="ruvA"/>
    <property type="match status" value="1"/>
</dbReference>
<dbReference type="InterPro" id="IPR013849">
    <property type="entry name" value="DNA_helicase_Holl-junc_RuvA_I"/>
</dbReference>
<dbReference type="SUPFAM" id="SSF47781">
    <property type="entry name" value="RuvA domain 2-like"/>
    <property type="match status" value="1"/>
</dbReference>
<dbReference type="InterPro" id="IPR000085">
    <property type="entry name" value="RuvA"/>
</dbReference>
<dbReference type="InterPro" id="IPR036267">
    <property type="entry name" value="RuvA_C_sf"/>
</dbReference>
<name>A0A4U1BSN4_9GAMM</name>
<feature type="region of interest" description="Domain II" evidence="6">
    <location>
        <begin position="65"/>
        <end position="142"/>
    </location>
</feature>
<dbReference type="InterPro" id="IPR003583">
    <property type="entry name" value="Hlx-hairpin-Hlx_DNA-bd_motif"/>
</dbReference>
<keyword evidence="2 6" id="KW-0227">DNA damage</keyword>